<organism evidence="2">
    <name type="scientific">uncultured Frankineae bacterium</name>
    <dbReference type="NCBI Taxonomy" id="437475"/>
    <lineage>
        <taxon>Bacteria</taxon>
        <taxon>Bacillati</taxon>
        <taxon>Actinomycetota</taxon>
        <taxon>Actinomycetes</taxon>
        <taxon>Frankiales</taxon>
        <taxon>environmental samples</taxon>
    </lineage>
</organism>
<name>A0A6J4LWQ0_9ACTN</name>
<dbReference type="EMBL" id="CADCUE010000175">
    <property type="protein sequence ID" value="CAA9343611.1"/>
    <property type="molecule type" value="Genomic_DNA"/>
</dbReference>
<evidence type="ECO:0000313" key="2">
    <source>
        <dbReference type="EMBL" id="CAA9343611.1"/>
    </source>
</evidence>
<accession>A0A6J4LWQ0</accession>
<reference evidence="2" key="1">
    <citation type="submission" date="2020-02" db="EMBL/GenBank/DDBJ databases">
        <authorList>
            <person name="Meier V. D."/>
        </authorList>
    </citation>
    <scope>NUCLEOTIDE SEQUENCE</scope>
    <source>
        <strain evidence="2">AVDCRST_MAG16</strain>
    </source>
</reference>
<sequence length="75" mass="7546">MRRPTGRGRTPGEPMTTAGEHPRPLDESTPAAAADGAPVKQHGDPLLAASEGATEGTEGSRHGADATSAAAESRD</sequence>
<evidence type="ECO:0000256" key="1">
    <source>
        <dbReference type="SAM" id="MobiDB-lite"/>
    </source>
</evidence>
<protein>
    <submittedName>
        <fullName evidence="2">Uncharacterized protein</fullName>
    </submittedName>
</protein>
<gene>
    <name evidence="2" type="ORF">AVDCRST_MAG16-1908</name>
</gene>
<feature type="compositionally biased region" description="Low complexity" evidence="1">
    <location>
        <begin position="7"/>
        <end position="17"/>
    </location>
</feature>
<feature type="region of interest" description="Disordered" evidence="1">
    <location>
        <begin position="1"/>
        <end position="75"/>
    </location>
</feature>
<proteinExistence type="predicted"/>
<dbReference type="AlphaFoldDB" id="A0A6J4LWQ0"/>